<dbReference type="Gene3D" id="3.50.50.60">
    <property type="entry name" value="FAD/NAD(P)-binding domain"/>
    <property type="match status" value="2"/>
</dbReference>
<feature type="region of interest" description="Disordered" evidence="6">
    <location>
        <begin position="546"/>
        <end position="576"/>
    </location>
</feature>
<feature type="compositionally biased region" description="Basic and acidic residues" evidence="6">
    <location>
        <begin position="566"/>
        <end position="576"/>
    </location>
</feature>
<evidence type="ECO:0000256" key="6">
    <source>
        <dbReference type="SAM" id="MobiDB-lite"/>
    </source>
</evidence>
<reference evidence="7" key="2">
    <citation type="submission" date="2023-01" db="EMBL/GenBank/DDBJ databases">
        <authorList>
            <person name="Petersen C."/>
        </authorList>
    </citation>
    <scope>NUCLEOTIDE SEQUENCE</scope>
    <source>
        <strain evidence="7">IBT 17514</strain>
    </source>
</reference>
<dbReference type="InterPro" id="IPR051209">
    <property type="entry name" value="FAD-bind_Monooxygenase_sf"/>
</dbReference>
<protein>
    <submittedName>
        <fullName evidence="7">Monooxygenase</fullName>
    </submittedName>
</protein>
<dbReference type="AlphaFoldDB" id="A0AAD6MZ91"/>
<dbReference type="InterPro" id="IPR020946">
    <property type="entry name" value="Flavin_mOase-like"/>
</dbReference>
<organism evidence="7 8">
    <name type="scientific">Penicillium malachiteum</name>
    <dbReference type="NCBI Taxonomy" id="1324776"/>
    <lineage>
        <taxon>Eukaryota</taxon>
        <taxon>Fungi</taxon>
        <taxon>Dikarya</taxon>
        <taxon>Ascomycota</taxon>
        <taxon>Pezizomycotina</taxon>
        <taxon>Eurotiomycetes</taxon>
        <taxon>Eurotiomycetidae</taxon>
        <taxon>Eurotiales</taxon>
        <taxon>Aspergillaceae</taxon>
        <taxon>Penicillium</taxon>
    </lineage>
</organism>
<sequence length="576" mass="64663">MDRTKQPIHAERQVRIVCVGAGLAGLCFAYKLQRSFQNFELLILEKNESTGGVWFENRYPGVACDVPGHNFAFSFEPAVDCTAEYSSGAEVQQYLRNFAKKHDLEKYCRFNAKVTSASWANDVGCWEVKFQDLASDHSHVQDIEVNADIFVNASGPLNQWKWPSIPGLSEYQGELVHTANWKEDLILDGKKVALIGNGSSGQQVLPVVQPKASKLLHFIRQPNWITGPFGEPARSYSEQEIADFQEIPGKLLMKRKKLETVINSSFTSFLSGSPLQSGAQAALTQFMGNFINENGLKQDLTPTFSTGCRRPTPGIGYLEALCQSNTEVVMGEIERITPSGLIDHTGLEYQTDVIICATGFDTSFLPSFTVTGLEGQTLHDLWEDDVTDSYFATTVPSMPNYVVFAGPFSPMVSGSYIRNIEVQTDYILQLVDRYQTENIHSFTPSLSISRDFTSHCREFLERTVWKDHCRSHYKADSSNTRLSMWPGSSLHFSDALRELRAEDYDWVYSGSDRFQWLGNGFSAIGMDAMSDLSWYVTEKDEGPLMSRGARRKLLTRTSPQENGEDPNVKSEMRMAD</sequence>
<dbReference type="GO" id="GO:0050661">
    <property type="term" value="F:NADP binding"/>
    <property type="evidence" value="ECO:0007669"/>
    <property type="project" value="InterPro"/>
</dbReference>
<comment type="similarity">
    <text evidence="2">Belongs to the FAD-binding monooxygenase family.</text>
</comment>
<dbReference type="PANTHER" id="PTHR42877:SF8">
    <property type="entry name" value="MONOOXYGENASE"/>
    <property type="match status" value="1"/>
</dbReference>
<dbReference type="GO" id="GO:0050660">
    <property type="term" value="F:flavin adenine dinucleotide binding"/>
    <property type="evidence" value="ECO:0007669"/>
    <property type="project" value="InterPro"/>
</dbReference>
<accession>A0AAD6MZ91</accession>
<evidence type="ECO:0000313" key="7">
    <source>
        <dbReference type="EMBL" id="KAJ5734186.1"/>
    </source>
</evidence>
<name>A0AAD6MZ91_9EURO</name>
<comment type="caution">
    <text evidence="7">The sequence shown here is derived from an EMBL/GenBank/DDBJ whole genome shotgun (WGS) entry which is preliminary data.</text>
</comment>
<keyword evidence="8" id="KW-1185">Reference proteome</keyword>
<dbReference type="EMBL" id="JAQJAN010000003">
    <property type="protein sequence ID" value="KAJ5734186.1"/>
    <property type="molecule type" value="Genomic_DNA"/>
</dbReference>
<reference evidence="7" key="1">
    <citation type="journal article" date="2023" name="IMA Fungus">
        <title>Comparative genomic study of the Penicillium genus elucidates a diverse pangenome and 15 lateral gene transfer events.</title>
        <authorList>
            <person name="Petersen C."/>
            <person name="Sorensen T."/>
            <person name="Nielsen M.R."/>
            <person name="Sondergaard T.E."/>
            <person name="Sorensen J.L."/>
            <person name="Fitzpatrick D.A."/>
            <person name="Frisvad J.C."/>
            <person name="Nielsen K.L."/>
        </authorList>
    </citation>
    <scope>NUCLEOTIDE SEQUENCE</scope>
    <source>
        <strain evidence="7">IBT 17514</strain>
    </source>
</reference>
<evidence type="ECO:0000313" key="8">
    <source>
        <dbReference type="Proteomes" id="UP001215712"/>
    </source>
</evidence>
<dbReference type="Proteomes" id="UP001215712">
    <property type="component" value="Unassembled WGS sequence"/>
</dbReference>
<evidence type="ECO:0000256" key="4">
    <source>
        <dbReference type="ARBA" id="ARBA00022827"/>
    </source>
</evidence>
<dbReference type="GO" id="GO:0004499">
    <property type="term" value="F:N,N-dimethylaniline monooxygenase activity"/>
    <property type="evidence" value="ECO:0007669"/>
    <property type="project" value="InterPro"/>
</dbReference>
<evidence type="ECO:0000256" key="2">
    <source>
        <dbReference type="ARBA" id="ARBA00010139"/>
    </source>
</evidence>
<keyword evidence="5" id="KW-0560">Oxidoreductase</keyword>
<gene>
    <name evidence="7" type="ORF">N7493_002972</name>
</gene>
<dbReference type="SUPFAM" id="SSF51905">
    <property type="entry name" value="FAD/NAD(P)-binding domain"/>
    <property type="match status" value="2"/>
</dbReference>
<keyword evidence="3" id="KW-0285">Flavoprotein</keyword>
<dbReference type="InterPro" id="IPR036188">
    <property type="entry name" value="FAD/NAD-bd_sf"/>
</dbReference>
<dbReference type="Pfam" id="PF00743">
    <property type="entry name" value="FMO-like"/>
    <property type="match status" value="1"/>
</dbReference>
<evidence type="ECO:0000256" key="5">
    <source>
        <dbReference type="ARBA" id="ARBA00023002"/>
    </source>
</evidence>
<keyword evidence="4" id="KW-0274">FAD</keyword>
<proteinExistence type="inferred from homology"/>
<evidence type="ECO:0000256" key="3">
    <source>
        <dbReference type="ARBA" id="ARBA00022630"/>
    </source>
</evidence>
<comment type="cofactor">
    <cofactor evidence="1">
        <name>FAD</name>
        <dbReference type="ChEBI" id="CHEBI:57692"/>
    </cofactor>
</comment>
<keyword evidence="7" id="KW-0503">Monooxygenase</keyword>
<evidence type="ECO:0000256" key="1">
    <source>
        <dbReference type="ARBA" id="ARBA00001974"/>
    </source>
</evidence>
<dbReference type="PANTHER" id="PTHR42877">
    <property type="entry name" value="L-ORNITHINE N(5)-MONOOXYGENASE-RELATED"/>
    <property type="match status" value="1"/>
</dbReference>